<dbReference type="AlphaFoldDB" id="A0A917FFG0"/>
<evidence type="ECO:0000313" key="1">
    <source>
        <dbReference type="EMBL" id="GGF70569.1"/>
    </source>
</evidence>
<dbReference type="EMBL" id="BMKR01000005">
    <property type="protein sequence ID" value="GGF70569.1"/>
    <property type="molecule type" value="Genomic_DNA"/>
</dbReference>
<organism evidence="1 2">
    <name type="scientific">Paenibacillus albidus</name>
    <dbReference type="NCBI Taxonomy" id="2041023"/>
    <lineage>
        <taxon>Bacteria</taxon>
        <taxon>Bacillati</taxon>
        <taxon>Bacillota</taxon>
        <taxon>Bacilli</taxon>
        <taxon>Bacillales</taxon>
        <taxon>Paenibacillaceae</taxon>
        <taxon>Paenibacillus</taxon>
    </lineage>
</organism>
<accession>A0A917FFG0</accession>
<name>A0A917FFG0_9BACL</name>
<dbReference type="Proteomes" id="UP000637643">
    <property type="component" value="Unassembled WGS sequence"/>
</dbReference>
<comment type="caution">
    <text evidence="1">The sequence shown here is derived from an EMBL/GenBank/DDBJ whole genome shotgun (WGS) entry which is preliminary data.</text>
</comment>
<keyword evidence="2" id="KW-1185">Reference proteome</keyword>
<proteinExistence type="predicted"/>
<reference evidence="1" key="2">
    <citation type="submission" date="2020-09" db="EMBL/GenBank/DDBJ databases">
        <authorList>
            <person name="Sun Q."/>
            <person name="Zhou Y."/>
        </authorList>
    </citation>
    <scope>NUCLEOTIDE SEQUENCE</scope>
    <source>
        <strain evidence="1">CGMCC 1.16134</strain>
    </source>
</reference>
<protein>
    <submittedName>
        <fullName evidence="1">Uncharacterized protein</fullName>
    </submittedName>
</protein>
<sequence length="44" mass="5301">MKRMLFTIYFGKSIEHDVSLISVYADYMKKAIENKQPVRCRRSF</sequence>
<evidence type="ECO:0000313" key="2">
    <source>
        <dbReference type="Proteomes" id="UP000637643"/>
    </source>
</evidence>
<gene>
    <name evidence="1" type="ORF">GCM10010912_14700</name>
</gene>
<reference evidence="1" key="1">
    <citation type="journal article" date="2014" name="Int. J. Syst. Evol. Microbiol.">
        <title>Complete genome sequence of Corynebacterium casei LMG S-19264T (=DSM 44701T), isolated from a smear-ripened cheese.</title>
        <authorList>
            <consortium name="US DOE Joint Genome Institute (JGI-PGF)"/>
            <person name="Walter F."/>
            <person name="Albersmeier A."/>
            <person name="Kalinowski J."/>
            <person name="Ruckert C."/>
        </authorList>
    </citation>
    <scope>NUCLEOTIDE SEQUENCE</scope>
    <source>
        <strain evidence="1">CGMCC 1.16134</strain>
    </source>
</reference>